<dbReference type="InterPro" id="IPR016873">
    <property type="entry name" value="Caps_polysacc_synth_BcbE_prd"/>
</dbReference>
<accession>A0A6L6IKX9</accession>
<comment type="caution">
    <text evidence="4">The sequence shown here is derived from an EMBL/GenBank/DDBJ whole genome shotgun (WGS) entry which is preliminary data.</text>
</comment>
<dbReference type="GO" id="GO:0016779">
    <property type="term" value="F:nucleotidyltransferase activity"/>
    <property type="evidence" value="ECO:0007669"/>
    <property type="project" value="UniProtKB-KW"/>
</dbReference>
<dbReference type="RefSeq" id="WP_017694166.1">
    <property type="nucleotide sequence ID" value="NZ_WMJZ01000020.1"/>
</dbReference>
<dbReference type="CDD" id="cd04183">
    <property type="entry name" value="GT2_BcE_like"/>
    <property type="match status" value="1"/>
</dbReference>
<sequence length="258" mass="28417">MLNIVIPMTGLGSRFSQAGYVDPKPFISVAGVPMIELVISSLRPACPHRFIFICQQAHLDRYHFRSRLEELAPGCKIIGLSGLTEGAACSVLQAAPFIDNASPLMIANADQWFSADINDYLATMARQNLSGLLMTMHASSPKWSYACLNEQGLVTRVVEKEVVSEMATAGIYNFRHGRDFCRYARAMMDDNERSQGEFYVAPVYTRMYQETGARIGIYSTGRDGDGMHGLGTPEDLTAFLAHPVLSRALAPLRVKACI</sequence>
<organism evidence="4 5">
    <name type="scientific">Intestinirhabdus alba</name>
    <dbReference type="NCBI Taxonomy" id="2899544"/>
    <lineage>
        <taxon>Bacteria</taxon>
        <taxon>Pseudomonadati</taxon>
        <taxon>Pseudomonadota</taxon>
        <taxon>Gammaproteobacteria</taxon>
        <taxon>Enterobacterales</taxon>
        <taxon>Enterobacteriaceae</taxon>
        <taxon>Intestinirhabdus</taxon>
    </lineage>
</organism>
<proteinExistence type="predicted"/>
<evidence type="ECO:0000313" key="4">
    <source>
        <dbReference type="EMBL" id="MTH47542.1"/>
    </source>
</evidence>
<dbReference type="OrthoDB" id="9788272at2"/>
<dbReference type="PANTHER" id="PTHR43584">
    <property type="entry name" value="NUCLEOTIDYL TRANSFERASE"/>
    <property type="match status" value="1"/>
</dbReference>
<dbReference type="PANTHER" id="PTHR43584:SF8">
    <property type="entry name" value="N-ACETYLMURAMATE ALPHA-1-PHOSPHATE URIDYLYLTRANSFERASE"/>
    <property type="match status" value="1"/>
</dbReference>
<dbReference type="InterPro" id="IPR029044">
    <property type="entry name" value="Nucleotide-diphossugar_trans"/>
</dbReference>
<evidence type="ECO:0000256" key="2">
    <source>
        <dbReference type="ARBA" id="ARBA00022695"/>
    </source>
</evidence>
<evidence type="ECO:0000259" key="3">
    <source>
        <dbReference type="Pfam" id="PF00483"/>
    </source>
</evidence>
<keyword evidence="5" id="KW-1185">Reference proteome</keyword>
<dbReference type="EMBL" id="WMJZ01000020">
    <property type="protein sequence ID" value="MTH47542.1"/>
    <property type="molecule type" value="Genomic_DNA"/>
</dbReference>
<dbReference type="InterPro" id="IPR050065">
    <property type="entry name" value="GlmU-like"/>
</dbReference>
<dbReference type="InterPro" id="IPR005835">
    <property type="entry name" value="NTP_transferase_dom"/>
</dbReference>
<dbReference type="PIRSF" id="PIRSF028162">
    <property type="entry name" value="BcbE_prd"/>
    <property type="match status" value="1"/>
</dbReference>
<dbReference type="Gene3D" id="3.90.550.10">
    <property type="entry name" value="Spore Coat Polysaccharide Biosynthesis Protein SpsA, Chain A"/>
    <property type="match status" value="1"/>
</dbReference>
<keyword evidence="2" id="KW-0548">Nucleotidyltransferase</keyword>
<dbReference type="Proteomes" id="UP000477739">
    <property type="component" value="Unassembled WGS sequence"/>
</dbReference>
<dbReference type="Pfam" id="PF00483">
    <property type="entry name" value="NTP_transferase"/>
    <property type="match status" value="1"/>
</dbReference>
<name>A0A6L6IKX9_9ENTR</name>
<evidence type="ECO:0000256" key="1">
    <source>
        <dbReference type="ARBA" id="ARBA00022679"/>
    </source>
</evidence>
<evidence type="ECO:0000313" key="5">
    <source>
        <dbReference type="Proteomes" id="UP000477739"/>
    </source>
</evidence>
<feature type="domain" description="Nucleotidyl transferase" evidence="3">
    <location>
        <begin position="9"/>
        <end position="177"/>
    </location>
</feature>
<dbReference type="AlphaFoldDB" id="A0A6L6IKX9"/>
<keyword evidence="1 4" id="KW-0808">Transferase</keyword>
<protein>
    <submittedName>
        <fullName evidence="4">NTP transferase domain-containing protein</fullName>
    </submittedName>
</protein>
<reference evidence="4 5" key="1">
    <citation type="submission" date="2019-11" db="EMBL/GenBank/DDBJ databases">
        <title>Escherichia alba sp. nov. isolated from the gut of plastic-eating superworms Zophobas atratus.</title>
        <authorList>
            <person name="Yang Y."/>
        </authorList>
    </citation>
    <scope>NUCLEOTIDE SEQUENCE [LARGE SCALE GENOMIC DNA]</scope>
    <source>
        <strain evidence="5">BIT-B35</strain>
    </source>
</reference>
<gene>
    <name evidence="4" type="ORF">GJV78_14995</name>
</gene>
<dbReference type="SUPFAM" id="SSF53448">
    <property type="entry name" value="Nucleotide-diphospho-sugar transferases"/>
    <property type="match status" value="1"/>
</dbReference>